<keyword evidence="3" id="KW-1185">Reference proteome</keyword>
<dbReference type="AlphaFoldDB" id="A0A6G0YA76"/>
<dbReference type="Proteomes" id="UP000478052">
    <property type="component" value="Unassembled WGS sequence"/>
</dbReference>
<dbReference type="PANTHER" id="PTHR46599:SF6">
    <property type="entry name" value="DUAL SPECIFICITY PHOSPHATASE 26"/>
    <property type="match status" value="1"/>
</dbReference>
<dbReference type="EMBL" id="VUJU01005242">
    <property type="protein sequence ID" value="KAF0751832.1"/>
    <property type="molecule type" value="Genomic_DNA"/>
</dbReference>
<feature type="domain" description="PiggyBac transposable element-derived protein" evidence="1">
    <location>
        <begin position="114"/>
        <end position="466"/>
    </location>
</feature>
<dbReference type="PANTHER" id="PTHR46599">
    <property type="entry name" value="PIGGYBAC TRANSPOSABLE ELEMENT-DERIVED PROTEIN 4"/>
    <property type="match status" value="1"/>
</dbReference>
<proteinExistence type="predicted"/>
<protein>
    <submittedName>
        <fullName evidence="2">PiggyBac transposable element-derived protein 4-like</fullName>
    </submittedName>
</protein>
<gene>
    <name evidence="2" type="ORF">FWK35_00012439</name>
</gene>
<name>A0A6G0YA76_APHCR</name>
<reference evidence="2 3" key="1">
    <citation type="submission" date="2019-08" db="EMBL/GenBank/DDBJ databases">
        <title>Whole genome of Aphis craccivora.</title>
        <authorList>
            <person name="Voronova N.V."/>
            <person name="Shulinski R.S."/>
            <person name="Bandarenka Y.V."/>
            <person name="Zhorov D.G."/>
            <person name="Warner D."/>
        </authorList>
    </citation>
    <scope>NUCLEOTIDE SEQUENCE [LARGE SCALE GENOMIC DNA]</scope>
    <source>
        <strain evidence="2">180601</strain>
        <tissue evidence="2">Whole Body</tissue>
    </source>
</reference>
<evidence type="ECO:0000259" key="1">
    <source>
        <dbReference type="Pfam" id="PF13843"/>
    </source>
</evidence>
<evidence type="ECO:0000313" key="3">
    <source>
        <dbReference type="Proteomes" id="UP000478052"/>
    </source>
</evidence>
<organism evidence="2 3">
    <name type="scientific">Aphis craccivora</name>
    <name type="common">Cowpea aphid</name>
    <dbReference type="NCBI Taxonomy" id="307492"/>
    <lineage>
        <taxon>Eukaryota</taxon>
        <taxon>Metazoa</taxon>
        <taxon>Ecdysozoa</taxon>
        <taxon>Arthropoda</taxon>
        <taxon>Hexapoda</taxon>
        <taxon>Insecta</taxon>
        <taxon>Pterygota</taxon>
        <taxon>Neoptera</taxon>
        <taxon>Paraneoptera</taxon>
        <taxon>Hemiptera</taxon>
        <taxon>Sternorrhyncha</taxon>
        <taxon>Aphidomorpha</taxon>
        <taxon>Aphidoidea</taxon>
        <taxon>Aphididae</taxon>
        <taxon>Aphidini</taxon>
        <taxon>Aphis</taxon>
        <taxon>Aphis</taxon>
    </lineage>
</organism>
<dbReference type="Pfam" id="PF13843">
    <property type="entry name" value="DDE_Tnp_1_7"/>
    <property type="match status" value="1"/>
</dbReference>
<sequence length="581" mass="67130">MDDDQIRLLIENIDDGNTEFDAIDGSDEEGVDEVEYISHNSDSEQSLDGDYEDNGTYLFSNWSNGPQFIGKDGKTFWKYCPPPKNNRIRRHNIVRHIPGVKGLAKNANSVEESWNLFFPDSILEQIVTYTNIYLDRIRPKFDRSRDARPTSLTEIKALIGLLYLAGVHQSSHVNIKDLWAMDGTGIEYFRLSMGMNRFYLLLRAIRFDDITTRAMRQSVDNLAPIRSFFEDFVRRCQDYYELNNYVTIDEMLESFRGRCRFRQYIPNKPAKYGLKIIALVDSNTYYSYNLEIYAGKQPNGPYHVNNSACSVVERLIRPISGSGRNITCDNWFSSIPLAEDLLNNHNLTMVGTLRKNKREIPPIFVQKLKERPNESSIFGFKKNMTLVSYKPKANKIVLVISTMHNDDSIDTDCARSKPEMIKFYNSTKGGVDTVDQMKGKYSVSRNSRRWPLTIFFSVLNIAGINSQIIYASNTNAKIVRREYLKCLSKALIYKYMLERVQIKNIPMHVKVRIREITNAIEEPVQKTSNAPGRCAFCNWKKNRKTSNLCNECQSYICKEHTAPSICQNCSQRTMEDDFFLE</sequence>
<evidence type="ECO:0000313" key="2">
    <source>
        <dbReference type="EMBL" id="KAF0751832.1"/>
    </source>
</evidence>
<comment type="caution">
    <text evidence="2">The sequence shown here is derived from an EMBL/GenBank/DDBJ whole genome shotgun (WGS) entry which is preliminary data.</text>
</comment>
<dbReference type="OrthoDB" id="6620340at2759"/>
<accession>A0A6G0YA76</accession>
<dbReference type="InterPro" id="IPR029526">
    <property type="entry name" value="PGBD"/>
</dbReference>